<evidence type="ECO:0000256" key="1">
    <source>
        <dbReference type="SAM" id="MobiDB-lite"/>
    </source>
</evidence>
<evidence type="ECO:0000313" key="3">
    <source>
        <dbReference type="Proteomes" id="UP000256297"/>
    </source>
</evidence>
<dbReference type="Proteomes" id="UP000256297">
    <property type="component" value="Chromosome CBM2589_b"/>
</dbReference>
<proteinExistence type="predicted"/>
<evidence type="ECO:0000313" key="2">
    <source>
        <dbReference type="EMBL" id="SOY57266.1"/>
    </source>
</evidence>
<reference evidence="2 3" key="1">
    <citation type="submission" date="2018-01" db="EMBL/GenBank/DDBJ databases">
        <authorList>
            <person name="Clerissi C."/>
        </authorList>
    </citation>
    <scope>NUCLEOTIDE SEQUENCE [LARGE SCALE GENOMIC DNA]</scope>
    <source>
        <strain evidence="2">Cupriavidus taiwanensis STM 3521</strain>
    </source>
</reference>
<feature type="region of interest" description="Disordered" evidence="1">
    <location>
        <begin position="1"/>
        <end position="27"/>
    </location>
</feature>
<gene>
    <name evidence="2" type="ORF">CBM2589_B60036</name>
</gene>
<accession>A0A975X3V9</accession>
<dbReference type="EMBL" id="OFSP01000027">
    <property type="protein sequence ID" value="SOY57266.1"/>
    <property type="molecule type" value="Genomic_DNA"/>
</dbReference>
<feature type="compositionally biased region" description="Polar residues" evidence="1">
    <location>
        <begin position="7"/>
        <end position="18"/>
    </location>
</feature>
<protein>
    <submittedName>
        <fullName evidence="2">Uncharacterized protein</fullName>
    </submittedName>
</protein>
<sequence length="174" mass="18884">MMAVASAVTSTGPAQPSQPWEAARMTSASHSWGTHLAPWKEKENGSVAGTARLARIHLPAAMCQNVSASTSRRAPANERIENTLIPYSAGQNQRFLAHCWSRLSVLPAPTHVVLVFMASRDGFDDGPVSQSGAHFPNAARGRVALLQGMRHCRRCRVFPRPSGLARGPRPARRR</sequence>
<name>A0A975X3V9_9BURK</name>
<organism evidence="2 3">
    <name type="scientific">Cupriavidus taiwanensis</name>
    <dbReference type="NCBI Taxonomy" id="164546"/>
    <lineage>
        <taxon>Bacteria</taxon>
        <taxon>Pseudomonadati</taxon>
        <taxon>Pseudomonadota</taxon>
        <taxon>Betaproteobacteria</taxon>
        <taxon>Burkholderiales</taxon>
        <taxon>Burkholderiaceae</taxon>
        <taxon>Cupriavidus</taxon>
    </lineage>
</organism>
<dbReference type="AlphaFoldDB" id="A0A975X3V9"/>
<comment type="caution">
    <text evidence="2">The sequence shown here is derived from an EMBL/GenBank/DDBJ whole genome shotgun (WGS) entry which is preliminary data.</text>
</comment>